<dbReference type="SUPFAM" id="SSF48498">
    <property type="entry name" value="Tetracyclin repressor-like, C-terminal domain"/>
    <property type="match status" value="1"/>
</dbReference>
<evidence type="ECO:0000256" key="3">
    <source>
        <dbReference type="ARBA" id="ARBA00023125"/>
    </source>
</evidence>
<evidence type="ECO:0000256" key="2">
    <source>
        <dbReference type="ARBA" id="ARBA00023015"/>
    </source>
</evidence>
<reference evidence="7 8" key="1">
    <citation type="submission" date="2016-10" db="EMBL/GenBank/DDBJ databases">
        <authorList>
            <person name="de Groot N.N."/>
        </authorList>
    </citation>
    <scope>NUCLEOTIDE SEQUENCE [LARGE SCALE GENOMIC DNA]</scope>
    <source>
        <strain evidence="7 8">CGMCC 1.12097</strain>
    </source>
</reference>
<dbReference type="InterPro" id="IPR050109">
    <property type="entry name" value="HTH-type_TetR-like_transc_reg"/>
</dbReference>
<dbReference type="STRING" id="1165689.SAMN02927914_06310"/>
<dbReference type="EMBL" id="FMXM01000034">
    <property type="protein sequence ID" value="SDA98700.1"/>
    <property type="molecule type" value="Genomic_DNA"/>
</dbReference>
<evidence type="ECO:0000313" key="8">
    <source>
        <dbReference type="Proteomes" id="UP000198588"/>
    </source>
</evidence>
<dbReference type="Proteomes" id="UP000198588">
    <property type="component" value="Unassembled WGS sequence"/>
</dbReference>
<keyword evidence="2" id="KW-0805">Transcription regulation</keyword>
<dbReference type="InterPro" id="IPR039538">
    <property type="entry name" value="BetI_C"/>
</dbReference>
<dbReference type="InterPro" id="IPR036271">
    <property type="entry name" value="Tet_transcr_reg_TetR-rel_C_sf"/>
</dbReference>
<feature type="domain" description="HTH tetR-type" evidence="6">
    <location>
        <begin position="16"/>
        <end position="76"/>
    </location>
</feature>
<dbReference type="InterPro" id="IPR023772">
    <property type="entry name" value="DNA-bd_HTH_TetR-type_CS"/>
</dbReference>
<organism evidence="7 8">
    <name type="scientific">Mesorhizobium qingshengii</name>
    <dbReference type="NCBI Taxonomy" id="1165689"/>
    <lineage>
        <taxon>Bacteria</taxon>
        <taxon>Pseudomonadati</taxon>
        <taxon>Pseudomonadota</taxon>
        <taxon>Alphaproteobacteria</taxon>
        <taxon>Hyphomicrobiales</taxon>
        <taxon>Phyllobacteriaceae</taxon>
        <taxon>Mesorhizobium</taxon>
    </lineage>
</organism>
<dbReference type="Gene3D" id="1.10.357.10">
    <property type="entry name" value="Tetracycline Repressor, domain 2"/>
    <property type="match status" value="1"/>
</dbReference>
<dbReference type="PROSITE" id="PS01081">
    <property type="entry name" value="HTH_TETR_1"/>
    <property type="match status" value="1"/>
</dbReference>
<keyword evidence="3 5" id="KW-0238">DNA-binding</keyword>
<protein>
    <submittedName>
        <fullName evidence="7">Transcriptional regulator, TetR family</fullName>
    </submittedName>
</protein>
<gene>
    <name evidence="7" type="ORF">SAMN02927914_06310</name>
</gene>
<sequence>MLGEGSPVMRFRVSGEDRQRQLIEAAIDVIGSKGLSRTTLADIAKKAGLAYGHISFRFKTKESLLLAALRAVTDEYVAVRDAAVALEDRPAAERLRLMIEAGFQRNIASKKKIALWHAFLSECHTRPAYMKLFSEIRKAEYGRARKICDELVSEGTESALDPHVAALGINSLVEGLWFNMRLKPGAIDSTEALAIANAFLAAVYPDRASFFISH</sequence>
<dbReference type="InterPro" id="IPR009057">
    <property type="entry name" value="Homeodomain-like_sf"/>
</dbReference>
<proteinExistence type="predicted"/>
<dbReference type="PANTHER" id="PTHR30055:SF226">
    <property type="entry name" value="HTH-TYPE TRANSCRIPTIONAL REGULATOR PKSA"/>
    <property type="match status" value="1"/>
</dbReference>
<dbReference type="Pfam" id="PF00440">
    <property type="entry name" value="TetR_N"/>
    <property type="match status" value="1"/>
</dbReference>
<dbReference type="PRINTS" id="PR00455">
    <property type="entry name" value="HTHTETR"/>
</dbReference>
<dbReference type="Pfam" id="PF13977">
    <property type="entry name" value="TetR_C_6"/>
    <property type="match status" value="1"/>
</dbReference>
<dbReference type="GO" id="GO:0000976">
    <property type="term" value="F:transcription cis-regulatory region binding"/>
    <property type="evidence" value="ECO:0007669"/>
    <property type="project" value="TreeGrafter"/>
</dbReference>
<dbReference type="PANTHER" id="PTHR30055">
    <property type="entry name" value="HTH-TYPE TRANSCRIPTIONAL REGULATOR RUTR"/>
    <property type="match status" value="1"/>
</dbReference>
<evidence type="ECO:0000259" key="6">
    <source>
        <dbReference type="PROSITE" id="PS50977"/>
    </source>
</evidence>
<keyword evidence="1" id="KW-0678">Repressor</keyword>
<accession>A0A1G5ZVR1</accession>
<dbReference type="AlphaFoldDB" id="A0A1G5ZVR1"/>
<evidence type="ECO:0000313" key="7">
    <source>
        <dbReference type="EMBL" id="SDA98700.1"/>
    </source>
</evidence>
<evidence type="ECO:0000256" key="4">
    <source>
        <dbReference type="ARBA" id="ARBA00023163"/>
    </source>
</evidence>
<dbReference type="InterPro" id="IPR001647">
    <property type="entry name" value="HTH_TetR"/>
</dbReference>
<dbReference type="SUPFAM" id="SSF46689">
    <property type="entry name" value="Homeodomain-like"/>
    <property type="match status" value="1"/>
</dbReference>
<feature type="DNA-binding region" description="H-T-H motif" evidence="5">
    <location>
        <begin position="39"/>
        <end position="58"/>
    </location>
</feature>
<dbReference type="GO" id="GO:0003700">
    <property type="term" value="F:DNA-binding transcription factor activity"/>
    <property type="evidence" value="ECO:0007669"/>
    <property type="project" value="TreeGrafter"/>
</dbReference>
<dbReference type="PROSITE" id="PS50977">
    <property type="entry name" value="HTH_TETR_2"/>
    <property type="match status" value="1"/>
</dbReference>
<evidence type="ECO:0000256" key="1">
    <source>
        <dbReference type="ARBA" id="ARBA00022491"/>
    </source>
</evidence>
<evidence type="ECO:0000256" key="5">
    <source>
        <dbReference type="PROSITE-ProRule" id="PRU00335"/>
    </source>
</evidence>
<keyword evidence="4" id="KW-0804">Transcription</keyword>
<name>A0A1G5ZVR1_9HYPH</name>